<feature type="domain" description="Major facilitator superfamily (MFS) profile" evidence="7">
    <location>
        <begin position="52"/>
        <end position="465"/>
    </location>
</feature>
<organism evidence="8">
    <name type="scientific">Spongospora subterranea</name>
    <dbReference type="NCBI Taxonomy" id="70186"/>
    <lineage>
        <taxon>Eukaryota</taxon>
        <taxon>Sar</taxon>
        <taxon>Rhizaria</taxon>
        <taxon>Endomyxa</taxon>
        <taxon>Phytomyxea</taxon>
        <taxon>Plasmodiophorida</taxon>
        <taxon>Plasmodiophoridae</taxon>
        <taxon>Spongospora</taxon>
    </lineage>
</organism>
<dbReference type="InterPro" id="IPR011701">
    <property type="entry name" value="MFS"/>
</dbReference>
<name>A0A0H5R9Y7_9EUKA</name>
<dbReference type="GO" id="GO:0012505">
    <property type="term" value="C:endomembrane system"/>
    <property type="evidence" value="ECO:0007669"/>
    <property type="project" value="UniProtKB-SubCell"/>
</dbReference>
<keyword evidence="4 6" id="KW-1133">Transmembrane helix</keyword>
<protein>
    <recommendedName>
        <fullName evidence="7">Major facilitator superfamily (MFS) profile domain-containing protein</fullName>
    </recommendedName>
</protein>
<feature type="transmembrane region" description="Helical" evidence="6">
    <location>
        <begin position="281"/>
        <end position="301"/>
    </location>
</feature>
<feature type="transmembrane region" description="Helical" evidence="6">
    <location>
        <begin position="191"/>
        <end position="212"/>
    </location>
</feature>
<dbReference type="InterPro" id="IPR020846">
    <property type="entry name" value="MFS_dom"/>
</dbReference>
<dbReference type="InterPro" id="IPR051068">
    <property type="entry name" value="MFS_Domain-Containing_Protein"/>
</dbReference>
<feature type="transmembrane region" description="Helical" evidence="6">
    <location>
        <begin position="375"/>
        <end position="400"/>
    </location>
</feature>
<evidence type="ECO:0000256" key="6">
    <source>
        <dbReference type="SAM" id="Phobius"/>
    </source>
</evidence>
<dbReference type="Pfam" id="PF07690">
    <property type="entry name" value="MFS_1"/>
    <property type="match status" value="1"/>
</dbReference>
<comment type="subcellular location">
    <subcellularLocation>
        <location evidence="1">Endomembrane system</location>
        <topology evidence="1">Multi-pass membrane protein</topology>
    </subcellularLocation>
</comment>
<dbReference type="PROSITE" id="PS50850">
    <property type="entry name" value="MFS"/>
    <property type="match status" value="1"/>
</dbReference>
<feature type="non-terminal residue" evidence="8">
    <location>
        <position position="1"/>
    </location>
</feature>
<evidence type="ECO:0000313" key="8">
    <source>
        <dbReference type="EMBL" id="CRZ05234.1"/>
    </source>
</evidence>
<proteinExistence type="predicted"/>
<keyword evidence="3 6" id="KW-0812">Transmembrane</keyword>
<feature type="transmembrane region" description="Helical" evidence="6">
    <location>
        <begin position="443"/>
        <end position="461"/>
    </location>
</feature>
<feature type="transmembrane region" description="Helical" evidence="6">
    <location>
        <begin position="148"/>
        <end position="170"/>
    </location>
</feature>
<evidence type="ECO:0000256" key="5">
    <source>
        <dbReference type="ARBA" id="ARBA00023136"/>
    </source>
</evidence>
<dbReference type="AlphaFoldDB" id="A0A0H5R9Y7"/>
<keyword evidence="5 6" id="KW-0472">Membrane</keyword>
<evidence type="ECO:0000256" key="3">
    <source>
        <dbReference type="ARBA" id="ARBA00022692"/>
    </source>
</evidence>
<dbReference type="EMBL" id="HACM01004792">
    <property type="protein sequence ID" value="CRZ05234.1"/>
    <property type="molecule type" value="Transcribed_RNA"/>
</dbReference>
<dbReference type="PANTHER" id="PTHR23510">
    <property type="entry name" value="INNER MEMBRANE TRANSPORT PROTEIN YAJR"/>
    <property type="match status" value="1"/>
</dbReference>
<dbReference type="GO" id="GO:0022857">
    <property type="term" value="F:transmembrane transporter activity"/>
    <property type="evidence" value="ECO:0007669"/>
    <property type="project" value="InterPro"/>
</dbReference>
<accession>A0A0H5R9Y7</accession>
<dbReference type="InterPro" id="IPR036259">
    <property type="entry name" value="MFS_trans_sf"/>
</dbReference>
<keyword evidence="2" id="KW-0813">Transport</keyword>
<feature type="transmembrane region" description="Helical" evidence="6">
    <location>
        <begin position="123"/>
        <end position="142"/>
    </location>
</feature>
<dbReference type="SUPFAM" id="SSF103473">
    <property type="entry name" value="MFS general substrate transporter"/>
    <property type="match status" value="1"/>
</dbReference>
<dbReference type="PANTHER" id="PTHR23510:SF3">
    <property type="entry name" value="MAJOR FACILITATOR SUPERFAMILY DOMAIN-CONTAINING PROTEIN 8"/>
    <property type="match status" value="1"/>
</dbReference>
<evidence type="ECO:0000259" key="7">
    <source>
        <dbReference type="PROSITE" id="PS50850"/>
    </source>
</evidence>
<feature type="transmembrane region" description="Helical" evidence="6">
    <location>
        <begin position="348"/>
        <end position="369"/>
    </location>
</feature>
<reference evidence="8" key="1">
    <citation type="submission" date="2015-04" db="EMBL/GenBank/DDBJ databases">
        <title>The genome sequence of the plant pathogenic Rhizarian Plasmodiophora brassicae reveals insights in its biotrophic life cycle and the origin of chitin synthesis.</title>
        <authorList>
            <person name="Schwelm A."/>
            <person name="Fogelqvist J."/>
            <person name="Knaust A."/>
            <person name="Julke S."/>
            <person name="Lilja T."/>
            <person name="Dhandapani V."/>
            <person name="Bonilla-Rosso G."/>
            <person name="Karlsson M."/>
            <person name="Shevchenko A."/>
            <person name="Choi S.R."/>
            <person name="Kim H.G."/>
            <person name="Park J.Y."/>
            <person name="Lim Y.P."/>
            <person name="Ludwig-Muller J."/>
            <person name="Dixelius C."/>
        </authorList>
    </citation>
    <scope>NUCLEOTIDE SEQUENCE</scope>
    <source>
        <tissue evidence="8">Potato root galls</tissue>
    </source>
</reference>
<feature type="transmembrane region" description="Helical" evidence="6">
    <location>
        <begin position="412"/>
        <end position="431"/>
    </location>
</feature>
<feature type="transmembrane region" description="Helical" evidence="6">
    <location>
        <begin position="224"/>
        <end position="243"/>
    </location>
</feature>
<sequence>FIMTLVGSSHLSQGIIEIEKQDNFVRSGWTPIPSDSFIGDPIQLKSSGNIRDLFIVLLQVFLSECPRGIVLASITPYLAFISTAAESQSLIGYAVSLFSLGRLASSLPYGYMVDWTRSSRNTLILATIITMFGSVLYMMGAWIGSGSYAVACVLISRFIIGFGSGTLSVSRSFMISISTSEERTKYVSWNTLVQYIGFSMSPIFPVVINWIFPSDASKWQQDLVYNPSFFIIGANMVMLMLLFSSMSKHDPKLPEVRDSMRSLNIQDTNWNGGLSKLDAGFALFIFLNFSLRGVVGVVETIGASEYQRLNSADPDNVEDSMWFLLTMGAAGIMTFLALGYLEKIFSAFTLLLFGMGAMISGSIALLPWLSHDSEILMILGTSLIWCFGSPITQVFTISTYSQLMGQRPQGAIMGWLTTSGSVGRIVLPLLSSISHSLAHGTDIITVTFSIIVVLIFIGRYGKSTKPER</sequence>
<evidence type="ECO:0000256" key="2">
    <source>
        <dbReference type="ARBA" id="ARBA00022448"/>
    </source>
</evidence>
<evidence type="ECO:0000256" key="4">
    <source>
        <dbReference type="ARBA" id="ARBA00022989"/>
    </source>
</evidence>
<feature type="transmembrane region" description="Helical" evidence="6">
    <location>
        <begin position="321"/>
        <end position="341"/>
    </location>
</feature>
<evidence type="ECO:0000256" key="1">
    <source>
        <dbReference type="ARBA" id="ARBA00004127"/>
    </source>
</evidence>
<dbReference type="Gene3D" id="1.20.1250.20">
    <property type="entry name" value="MFS general substrate transporter like domains"/>
    <property type="match status" value="1"/>
</dbReference>